<name>A0A0P9W9Q8_PSESS</name>
<feature type="transmembrane region" description="Helical" evidence="13">
    <location>
        <begin position="20"/>
        <end position="45"/>
    </location>
</feature>
<evidence type="ECO:0000259" key="14">
    <source>
        <dbReference type="PROSITE" id="PS50928"/>
    </source>
</evidence>
<feature type="transmembrane region" description="Helical" evidence="13">
    <location>
        <begin position="57"/>
        <end position="78"/>
    </location>
</feature>
<keyword evidence="8 13" id="KW-1133">Transmembrane helix</keyword>
<dbReference type="FunFam" id="1.10.3720.10:FF:000006">
    <property type="entry name" value="Glutamate/aspartate ABC transporter, permease protein GltK"/>
    <property type="match status" value="1"/>
</dbReference>
<comment type="subcellular location">
    <subcellularLocation>
        <location evidence="2">Cell inner membrane</location>
        <topology evidence="2">Multi-pass membrane protein</topology>
    </subcellularLocation>
    <subcellularLocation>
        <location evidence="13">Cell membrane</location>
        <topology evidence="13">Multi-pass membrane protein</topology>
    </subcellularLocation>
</comment>
<evidence type="ECO:0000256" key="10">
    <source>
        <dbReference type="ARBA" id="ARBA00060298"/>
    </source>
</evidence>
<protein>
    <recommendedName>
        <fullName evidence="12">Glutamate/aspartate import permease protein GltK</fullName>
    </recommendedName>
</protein>
<evidence type="ECO:0000313" key="18">
    <source>
        <dbReference type="Proteomes" id="UP000268636"/>
    </source>
</evidence>
<dbReference type="InterPro" id="IPR010065">
    <property type="entry name" value="AA_ABC_transptr_permease_3TM"/>
</dbReference>
<evidence type="ECO:0000256" key="6">
    <source>
        <dbReference type="ARBA" id="ARBA00022692"/>
    </source>
</evidence>
<comment type="function">
    <text evidence="1">Part of the binding-protein-dependent transport system for glutamine; probably responsible for the translocation of the substrate across the membrane.</text>
</comment>
<dbReference type="GO" id="GO:0022857">
    <property type="term" value="F:transmembrane transporter activity"/>
    <property type="evidence" value="ECO:0007669"/>
    <property type="project" value="InterPro"/>
</dbReference>
<gene>
    <name evidence="16" type="ORF">ALP42_200049</name>
    <name evidence="15" type="ORF">CC205_17285</name>
</gene>
<dbReference type="InterPro" id="IPR035906">
    <property type="entry name" value="MetI-like_sf"/>
</dbReference>
<dbReference type="RefSeq" id="WP_031598555.1">
    <property type="nucleotide sequence ID" value="NZ_LIHX01000057.1"/>
</dbReference>
<dbReference type="AlphaFoldDB" id="A0A0P9W9Q8"/>
<evidence type="ECO:0000256" key="7">
    <source>
        <dbReference type="ARBA" id="ARBA00022970"/>
    </source>
</evidence>
<evidence type="ECO:0000256" key="13">
    <source>
        <dbReference type="RuleBase" id="RU363032"/>
    </source>
</evidence>
<comment type="subunit">
    <text evidence="11">The complex is composed of two ATP-binding proteins (GltL), two transmembrane proteins (GltJ and GltK) and a solute-binding protein (GltI).</text>
</comment>
<comment type="function">
    <text evidence="10">Part of the ABC transporter complex GltIJKL involved in glutamate and aspartate uptake. Probably responsible for the translocation of the substrate across the membrane.</text>
</comment>
<keyword evidence="7" id="KW-0029">Amino-acid transport</keyword>
<dbReference type="EMBL" id="RBTN01000330">
    <property type="protein sequence ID" value="RMT68574.1"/>
    <property type="molecule type" value="Genomic_DNA"/>
</dbReference>
<evidence type="ECO:0000256" key="8">
    <source>
        <dbReference type="ARBA" id="ARBA00022989"/>
    </source>
</evidence>
<dbReference type="PROSITE" id="PS50928">
    <property type="entry name" value="ABC_TM1"/>
    <property type="match status" value="1"/>
</dbReference>
<evidence type="ECO:0000313" key="17">
    <source>
        <dbReference type="Proteomes" id="UP000216306"/>
    </source>
</evidence>
<keyword evidence="4 13" id="KW-0813">Transport</keyword>
<evidence type="ECO:0000256" key="9">
    <source>
        <dbReference type="ARBA" id="ARBA00023136"/>
    </source>
</evidence>
<reference evidence="15 17" key="1">
    <citation type="submission" date="2017-05" db="EMBL/GenBank/DDBJ databases">
        <title>Comparative genomic of Pseudomonas savastanoi pathovars.</title>
        <authorList>
            <person name="Pintado A."/>
            <person name="Moreno-Perez A."/>
            <person name="Caballo-Ponce E."/>
            <person name="Murillo J."/>
            <person name="Bardaji L."/>
            <person name="Cerboneschi M."/>
            <person name="Rodriguez-Palenzuela P."/>
            <person name="Ramos C."/>
            <person name="Tegli S."/>
        </authorList>
    </citation>
    <scope>NUCLEOTIDE SEQUENCE [LARGE SCALE GENOMIC DNA]</scope>
    <source>
        <strain evidence="15 17">ESC 23</strain>
    </source>
</reference>
<keyword evidence="6 13" id="KW-0812">Transmembrane</keyword>
<evidence type="ECO:0000256" key="12">
    <source>
        <dbReference type="ARBA" id="ARBA00073645"/>
    </source>
</evidence>
<sequence>MNFSWDMTVTLASLPVLMRGVWMTLQLWIVAFPIGMAIGAAMGLARTSNSRILNCLAIAYVEVFRNTPVLIQLIWFYYALPVLTGQQLSAFEAAILGLTLNTSAYCTEIYRSGIQSVARGQWEGAKAIGMAQSQILKRIIFPQVFKRMLPAFTNRGIEMAKMTSLCSVIAVHEIMYQGRLLSSAFYKPLEVFTCVALIYFLVIYPGSWLSARLEKKFARFD</sequence>
<evidence type="ECO:0000256" key="2">
    <source>
        <dbReference type="ARBA" id="ARBA00004429"/>
    </source>
</evidence>
<evidence type="ECO:0000313" key="15">
    <source>
        <dbReference type="EMBL" id="PAB30871.1"/>
    </source>
</evidence>
<evidence type="ECO:0000256" key="11">
    <source>
        <dbReference type="ARBA" id="ARBA00062718"/>
    </source>
</evidence>
<evidence type="ECO:0000313" key="16">
    <source>
        <dbReference type="EMBL" id="RMT68574.1"/>
    </source>
</evidence>
<dbReference type="Gene3D" id="1.10.3720.10">
    <property type="entry name" value="MetI-like"/>
    <property type="match status" value="1"/>
</dbReference>
<dbReference type="InterPro" id="IPR000515">
    <property type="entry name" value="MetI-like"/>
</dbReference>
<evidence type="ECO:0000256" key="1">
    <source>
        <dbReference type="ARBA" id="ARBA00003159"/>
    </source>
</evidence>
<evidence type="ECO:0000256" key="5">
    <source>
        <dbReference type="ARBA" id="ARBA00022475"/>
    </source>
</evidence>
<comment type="similarity">
    <text evidence="3">Belongs to the binding-protein-dependent transport system permease family. HisMQ subfamily.</text>
</comment>
<dbReference type="PANTHER" id="PTHR30614:SF20">
    <property type="entry name" value="GLUTAMINE TRANSPORT SYSTEM PERMEASE PROTEIN GLNP"/>
    <property type="match status" value="1"/>
</dbReference>
<dbReference type="CDD" id="cd06261">
    <property type="entry name" value="TM_PBP2"/>
    <property type="match status" value="1"/>
</dbReference>
<organism evidence="15 17">
    <name type="scientific">Pseudomonas savastanoi pv. nerii</name>
    <dbReference type="NCBI Taxonomy" id="360921"/>
    <lineage>
        <taxon>Bacteria</taxon>
        <taxon>Pseudomonadati</taxon>
        <taxon>Pseudomonadota</taxon>
        <taxon>Gammaproteobacteria</taxon>
        <taxon>Pseudomonadales</taxon>
        <taxon>Pseudomonadaceae</taxon>
        <taxon>Pseudomonas</taxon>
    </lineage>
</organism>
<evidence type="ECO:0000256" key="3">
    <source>
        <dbReference type="ARBA" id="ARBA00010072"/>
    </source>
</evidence>
<accession>A0A0P9W9Q8</accession>
<dbReference type="GO" id="GO:0006865">
    <property type="term" value="P:amino acid transport"/>
    <property type="evidence" value="ECO:0007669"/>
    <property type="project" value="UniProtKB-KW"/>
</dbReference>
<keyword evidence="5" id="KW-1003">Cell membrane</keyword>
<dbReference type="Proteomes" id="UP000268636">
    <property type="component" value="Unassembled WGS sequence"/>
</dbReference>
<proteinExistence type="inferred from homology"/>
<comment type="caution">
    <text evidence="15">The sequence shown here is derived from an EMBL/GenBank/DDBJ whole genome shotgun (WGS) entry which is preliminary data.</text>
</comment>
<dbReference type="Pfam" id="PF00528">
    <property type="entry name" value="BPD_transp_1"/>
    <property type="match status" value="1"/>
</dbReference>
<reference evidence="16 18" key="2">
    <citation type="submission" date="2018-08" db="EMBL/GenBank/DDBJ databases">
        <title>Recombination of ecologically and evolutionarily significant loci maintains genetic cohesion in the Pseudomonas syringae species complex.</title>
        <authorList>
            <person name="Dillon M."/>
            <person name="Thakur S."/>
            <person name="Almeida R.N.D."/>
            <person name="Weir B.S."/>
            <person name="Guttman D.S."/>
        </authorList>
    </citation>
    <scope>NUCLEOTIDE SEQUENCE [LARGE SCALE GENOMIC DNA]</scope>
    <source>
        <strain evidence="16 18">ICMP 13786</strain>
    </source>
</reference>
<dbReference type="NCBIfam" id="TIGR01726">
    <property type="entry name" value="HEQRo_perm_3TM"/>
    <property type="match status" value="1"/>
</dbReference>
<dbReference type="GO" id="GO:0043190">
    <property type="term" value="C:ATP-binding cassette (ABC) transporter complex"/>
    <property type="evidence" value="ECO:0007669"/>
    <property type="project" value="InterPro"/>
</dbReference>
<feature type="transmembrane region" description="Helical" evidence="13">
    <location>
        <begin position="189"/>
        <end position="209"/>
    </location>
</feature>
<dbReference type="Proteomes" id="UP000216306">
    <property type="component" value="Unassembled WGS sequence"/>
</dbReference>
<dbReference type="PANTHER" id="PTHR30614">
    <property type="entry name" value="MEMBRANE COMPONENT OF AMINO ACID ABC TRANSPORTER"/>
    <property type="match status" value="1"/>
</dbReference>
<dbReference type="InterPro" id="IPR043429">
    <property type="entry name" value="ArtM/GltK/GlnP/TcyL/YhdX-like"/>
</dbReference>
<keyword evidence="9 13" id="KW-0472">Membrane</keyword>
<evidence type="ECO:0000256" key="4">
    <source>
        <dbReference type="ARBA" id="ARBA00022448"/>
    </source>
</evidence>
<dbReference type="EMBL" id="NIAY01000079">
    <property type="protein sequence ID" value="PAB30871.1"/>
    <property type="molecule type" value="Genomic_DNA"/>
</dbReference>
<dbReference type="SUPFAM" id="SSF161098">
    <property type="entry name" value="MetI-like"/>
    <property type="match status" value="1"/>
</dbReference>
<feature type="domain" description="ABC transmembrane type-1" evidence="14">
    <location>
        <begin position="21"/>
        <end position="210"/>
    </location>
</feature>